<keyword evidence="2 5" id="KW-0808">Transferase</keyword>
<feature type="domain" description="Methyltransferase" evidence="4">
    <location>
        <begin position="97"/>
        <end position="189"/>
    </location>
</feature>
<dbReference type="CDD" id="cd02440">
    <property type="entry name" value="AdoMet_MTases"/>
    <property type="match status" value="1"/>
</dbReference>
<dbReference type="SUPFAM" id="SSF53335">
    <property type="entry name" value="S-adenosyl-L-methionine-dependent methyltransferases"/>
    <property type="match status" value="1"/>
</dbReference>
<dbReference type="RefSeq" id="WP_121392669.1">
    <property type="nucleotide sequence ID" value="NZ_RCDD01000003.1"/>
</dbReference>
<dbReference type="OrthoDB" id="9780095at2"/>
<evidence type="ECO:0000256" key="3">
    <source>
        <dbReference type="ARBA" id="ARBA00022691"/>
    </source>
</evidence>
<evidence type="ECO:0000256" key="1">
    <source>
        <dbReference type="ARBA" id="ARBA00022603"/>
    </source>
</evidence>
<evidence type="ECO:0000259" key="4">
    <source>
        <dbReference type="Pfam" id="PF13649"/>
    </source>
</evidence>
<dbReference type="InterPro" id="IPR026170">
    <property type="entry name" value="FAM173A/B"/>
</dbReference>
<keyword evidence="6" id="KW-1185">Reference proteome</keyword>
<protein>
    <submittedName>
        <fullName evidence="5">Methyltransferase family protein</fullName>
    </submittedName>
</protein>
<dbReference type="EMBL" id="RCDD01000003">
    <property type="protein sequence ID" value="RLK58209.1"/>
    <property type="molecule type" value="Genomic_DNA"/>
</dbReference>
<dbReference type="AlphaFoldDB" id="A0A421B1B6"/>
<dbReference type="PANTHER" id="PTHR13610">
    <property type="entry name" value="METHYLTRANSFERASE DOMAIN-CONTAINING PROTEIN"/>
    <property type="match status" value="1"/>
</dbReference>
<dbReference type="Gene3D" id="3.40.50.150">
    <property type="entry name" value="Vaccinia Virus protein VP39"/>
    <property type="match status" value="1"/>
</dbReference>
<reference evidence="5 6" key="1">
    <citation type="submission" date="2018-10" db="EMBL/GenBank/DDBJ databases">
        <title>Genomic Encyclopedia of Archaeal and Bacterial Type Strains, Phase II (KMG-II): from individual species to whole genera.</title>
        <authorList>
            <person name="Goeker M."/>
        </authorList>
    </citation>
    <scope>NUCLEOTIDE SEQUENCE [LARGE SCALE GENOMIC DNA]</scope>
    <source>
        <strain evidence="5 6">DSM 45657</strain>
    </source>
</reference>
<dbReference type="Proteomes" id="UP000282454">
    <property type="component" value="Unassembled WGS sequence"/>
</dbReference>
<dbReference type="Pfam" id="PF13649">
    <property type="entry name" value="Methyltransf_25"/>
    <property type="match status" value="1"/>
</dbReference>
<organism evidence="5 6">
    <name type="scientific">Actinokineospora cianjurensis</name>
    <dbReference type="NCBI Taxonomy" id="585224"/>
    <lineage>
        <taxon>Bacteria</taxon>
        <taxon>Bacillati</taxon>
        <taxon>Actinomycetota</taxon>
        <taxon>Actinomycetes</taxon>
        <taxon>Pseudonocardiales</taxon>
        <taxon>Pseudonocardiaceae</taxon>
        <taxon>Actinokineospora</taxon>
    </lineage>
</organism>
<keyword evidence="1 5" id="KW-0489">Methyltransferase</keyword>
<evidence type="ECO:0000256" key="2">
    <source>
        <dbReference type="ARBA" id="ARBA00022679"/>
    </source>
</evidence>
<evidence type="ECO:0000313" key="5">
    <source>
        <dbReference type="EMBL" id="RLK58209.1"/>
    </source>
</evidence>
<proteinExistence type="predicted"/>
<dbReference type="InterPro" id="IPR041698">
    <property type="entry name" value="Methyltransf_25"/>
</dbReference>
<dbReference type="GO" id="GO:0032259">
    <property type="term" value="P:methylation"/>
    <property type="evidence" value="ECO:0007669"/>
    <property type="project" value="UniProtKB-KW"/>
</dbReference>
<dbReference type="InterPro" id="IPR029063">
    <property type="entry name" value="SAM-dependent_MTases_sf"/>
</dbReference>
<name>A0A421B1B6_9PSEU</name>
<keyword evidence="3" id="KW-0949">S-adenosyl-L-methionine</keyword>
<evidence type="ECO:0000313" key="6">
    <source>
        <dbReference type="Proteomes" id="UP000282454"/>
    </source>
</evidence>
<dbReference type="GO" id="GO:0016279">
    <property type="term" value="F:protein-lysine N-methyltransferase activity"/>
    <property type="evidence" value="ECO:0007669"/>
    <property type="project" value="InterPro"/>
</dbReference>
<comment type="caution">
    <text evidence="5">The sequence shown here is derived from an EMBL/GenBank/DDBJ whole genome shotgun (WGS) entry which is preliminary data.</text>
</comment>
<accession>A0A421B1B6</accession>
<gene>
    <name evidence="5" type="ORF">CLV68_4303</name>
</gene>
<sequence>MLDRTDVRIFWQSLRAWGPREAVIDFTHYYRAKRHERADRFDERFGTETSRMVGIGSLDGLGANGADAIHYWPTRECEFTATLDALGDIDHSGFTFVDLGCGKGRVVLLAAAHPFRRAVGVDFSPALVQVAQENVTRYTGPVRARAVEFEACDAAEWVVPDGDLVIYMFNPFGPQVLTRVLANLVSAVRARPRKLYLLYYSPEYPELVLAAGFLSLVEGSGQNWGWAVYTWD</sequence>
<dbReference type="PANTHER" id="PTHR13610:SF11">
    <property type="entry name" value="METHYLTRANSFERASE DOMAIN-CONTAINING PROTEIN"/>
    <property type="match status" value="1"/>
</dbReference>